<evidence type="ECO:0008006" key="5">
    <source>
        <dbReference type="Google" id="ProtNLM"/>
    </source>
</evidence>
<accession>A0A424Z4Q3</accession>
<dbReference type="InterPro" id="IPR041528">
    <property type="entry name" value="Cas6b_N"/>
</dbReference>
<gene>
    <name evidence="3" type="ORF">D5R95_00200</name>
</gene>
<dbReference type="InterPro" id="IPR020209">
    <property type="entry name" value="Cas6b_C"/>
</dbReference>
<dbReference type="AlphaFoldDB" id="A0A424Z4Q3"/>
<sequence length="225" mass="25504">MKELEIFTLTLASDKPIEGTAAQLRGYFATKFTEYTLLHHHDAGVLMYHYPLVQYKVIKGIPTVIGINEGSDLLKEIYHVTPSIHLGGQDFRIIETGVDLRRVPFGLSTTFFSYEFITPWLALNQKNYIAYYGMKNNEERQALLRRILIGNIISMSKSIGYEVNDRIKCDLTVSPQKKSLKDVNLMAFSGTFHINFHIPDTLGIGKSVSRGFGTVRQLKNIQKDG</sequence>
<evidence type="ECO:0000259" key="1">
    <source>
        <dbReference type="Pfam" id="PF17262"/>
    </source>
</evidence>
<dbReference type="Pfam" id="PF17955">
    <property type="entry name" value="Cas6b_N"/>
    <property type="match status" value="1"/>
</dbReference>
<organism evidence="3 4">
    <name type="scientific">Methanosalsum natronophilum</name>
    <dbReference type="NCBI Taxonomy" id="768733"/>
    <lineage>
        <taxon>Archaea</taxon>
        <taxon>Methanobacteriati</taxon>
        <taxon>Methanobacteriota</taxon>
        <taxon>Stenosarchaea group</taxon>
        <taxon>Methanomicrobia</taxon>
        <taxon>Methanosarcinales</taxon>
        <taxon>Methanosarcinaceae</taxon>
        <taxon>Methanosalsum</taxon>
    </lineage>
</organism>
<dbReference type="Pfam" id="PF17262">
    <property type="entry name" value="Cas6b_C"/>
    <property type="match status" value="1"/>
</dbReference>
<name>A0A424Z4Q3_9EURY</name>
<proteinExistence type="predicted"/>
<evidence type="ECO:0000313" key="3">
    <source>
        <dbReference type="EMBL" id="RQD92737.1"/>
    </source>
</evidence>
<protein>
    <recommendedName>
        <fullName evidence="5">DNA repair protein</fullName>
    </recommendedName>
</protein>
<evidence type="ECO:0000259" key="2">
    <source>
        <dbReference type="Pfam" id="PF17955"/>
    </source>
</evidence>
<feature type="domain" description="Cas6b N-terminal" evidence="2">
    <location>
        <begin position="3"/>
        <end position="101"/>
    </location>
</feature>
<dbReference type="Proteomes" id="UP000284763">
    <property type="component" value="Unassembled WGS sequence"/>
</dbReference>
<feature type="domain" description="Cas6b C-terminal" evidence="1">
    <location>
        <begin position="107"/>
        <end position="217"/>
    </location>
</feature>
<dbReference type="EMBL" id="QZAB01000018">
    <property type="protein sequence ID" value="RQD92737.1"/>
    <property type="molecule type" value="Genomic_DNA"/>
</dbReference>
<reference evidence="3 4" key="1">
    <citation type="submission" date="2018-08" db="EMBL/GenBank/DDBJ databases">
        <title>The metabolism and importance of syntrophic acetate oxidation coupled to methane or sulfide production in haloalkaline environments.</title>
        <authorList>
            <person name="Timmers P.H.A."/>
            <person name="Vavourakis C.D."/>
            <person name="Sorokin D.Y."/>
            <person name="Sinninghe Damste J.S."/>
            <person name="Muyzer G."/>
            <person name="Stams A.J.M."/>
            <person name="Plugge C.M."/>
        </authorList>
    </citation>
    <scope>NUCLEOTIDE SEQUENCE [LARGE SCALE GENOMIC DNA]</scope>
    <source>
        <strain evidence="3">MSAO_Arc3</strain>
    </source>
</reference>
<evidence type="ECO:0000313" key="4">
    <source>
        <dbReference type="Proteomes" id="UP000284763"/>
    </source>
</evidence>
<comment type="caution">
    <text evidence="3">The sequence shown here is derived from an EMBL/GenBank/DDBJ whole genome shotgun (WGS) entry which is preliminary data.</text>
</comment>